<dbReference type="EMBL" id="CP023067">
    <property type="protein sequence ID" value="ASY64785.1"/>
    <property type="molecule type" value="Genomic_DNA"/>
</dbReference>
<dbReference type="Proteomes" id="UP000217211">
    <property type="component" value="Chromosome"/>
</dbReference>
<sequence>MNGPDFAHRSECRKRVSLDAQIQKSYSDLAQPIRGMVL</sequence>
<organism evidence="1 2">
    <name type="scientific">Sinorhizobium sojae CCBAU 05684</name>
    <dbReference type="NCBI Taxonomy" id="716928"/>
    <lineage>
        <taxon>Bacteria</taxon>
        <taxon>Pseudomonadati</taxon>
        <taxon>Pseudomonadota</taxon>
        <taxon>Alphaproteobacteria</taxon>
        <taxon>Hyphomicrobiales</taxon>
        <taxon>Rhizobiaceae</taxon>
        <taxon>Sinorhizobium/Ensifer group</taxon>
        <taxon>Sinorhizobium</taxon>
    </lineage>
</organism>
<evidence type="ECO:0000313" key="2">
    <source>
        <dbReference type="Proteomes" id="UP000217211"/>
    </source>
</evidence>
<protein>
    <submittedName>
        <fullName evidence="1">Uncharacterized protein</fullName>
    </submittedName>
</protein>
<name>A0A249PGA0_9HYPH</name>
<accession>A0A249PGA0</accession>
<gene>
    <name evidence="1" type="ORF">SJ05684_c33630</name>
</gene>
<evidence type="ECO:0000313" key="1">
    <source>
        <dbReference type="EMBL" id="ASY64785.1"/>
    </source>
</evidence>
<keyword evidence="2" id="KW-1185">Reference proteome</keyword>
<proteinExistence type="predicted"/>
<reference evidence="1 2" key="1">
    <citation type="submission" date="2017-08" db="EMBL/GenBank/DDBJ databases">
        <title>Multipartite genome sequences of Sinorhizobium species nodulating soybeans.</title>
        <authorList>
            <person name="Tian C.F."/>
        </authorList>
    </citation>
    <scope>NUCLEOTIDE SEQUENCE [LARGE SCALE GENOMIC DNA]</scope>
    <source>
        <strain evidence="1 2">CCBAU 05684</strain>
    </source>
</reference>
<dbReference type="KEGG" id="esj:SJ05684_c33630"/>
<dbReference type="AlphaFoldDB" id="A0A249PGA0"/>